<keyword evidence="3" id="KW-1185">Reference proteome</keyword>
<dbReference type="OrthoDB" id="10579264at2759"/>
<evidence type="ECO:0000313" key="2">
    <source>
        <dbReference type="EMBL" id="CAG9798182.1"/>
    </source>
</evidence>
<protein>
    <submittedName>
        <fullName evidence="2">Uncharacterized protein</fullName>
    </submittedName>
</protein>
<reference evidence="2" key="1">
    <citation type="submission" date="2022-01" db="EMBL/GenBank/DDBJ databases">
        <authorList>
            <person name="King R."/>
        </authorList>
    </citation>
    <scope>NUCLEOTIDE SEQUENCE</scope>
</reference>
<dbReference type="Proteomes" id="UP001153620">
    <property type="component" value="Chromosome 1"/>
</dbReference>
<evidence type="ECO:0000313" key="3">
    <source>
        <dbReference type="Proteomes" id="UP001153620"/>
    </source>
</evidence>
<reference evidence="2" key="2">
    <citation type="submission" date="2022-10" db="EMBL/GenBank/DDBJ databases">
        <authorList>
            <consortium name="ENA_rothamsted_submissions"/>
            <consortium name="culmorum"/>
            <person name="King R."/>
        </authorList>
    </citation>
    <scope>NUCLEOTIDE SEQUENCE</scope>
</reference>
<dbReference type="AlphaFoldDB" id="A0A9N9RHR2"/>
<accession>A0A9N9RHR2</accession>
<dbReference type="EMBL" id="OU895877">
    <property type="protein sequence ID" value="CAG9798182.1"/>
    <property type="molecule type" value="Genomic_DNA"/>
</dbReference>
<keyword evidence="1" id="KW-0732">Signal</keyword>
<feature type="chain" id="PRO_5040292690" evidence="1">
    <location>
        <begin position="20"/>
        <end position="107"/>
    </location>
</feature>
<gene>
    <name evidence="2" type="ORF">CHIRRI_LOCUS1167</name>
</gene>
<feature type="signal peptide" evidence="1">
    <location>
        <begin position="1"/>
        <end position="19"/>
    </location>
</feature>
<evidence type="ECO:0000256" key="1">
    <source>
        <dbReference type="SAM" id="SignalP"/>
    </source>
</evidence>
<name>A0A9N9RHR2_9DIPT</name>
<organism evidence="2 3">
    <name type="scientific">Chironomus riparius</name>
    <dbReference type="NCBI Taxonomy" id="315576"/>
    <lineage>
        <taxon>Eukaryota</taxon>
        <taxon>Metazoa</taxon>
        <taxon>Ecdysozoa</taxon>
        <taxon>Arthropoda</taxon>
        <taxon>Hexapoda</taxon>
        <taxon>Insecta</taxon>
        <taxon>Pterygota</taxon>
        <taxon>Neoptera</taxon>
        <taxon>Endopterygota</taxon>
        <taxon>Diptera</taxon>
        <taxon>Nematocera</taxon>
        <taxon>Chironomoidea</taxon>
        <taxon>Chironomidae</taxon>
        <taxon>Chironominae</taxon>
        <taxon>Chironomus</taxon>
    </lineage>
</organism>
<proteinExistence type="predicted"/>
<sequence length="107" mass="11782">MGIYVKIFAIMAVLCVVSALPVEEVKQVNEPQVDLSAAEGSPVADTDESGDALTRDKRHFIHYGYKRYPIGGYYGGYYPVSYGYPYGGYGYGYGYGYQPIGYGGFWG</sequence>